<accession>A0A1J8PR66</accession>
<evidence type="ECO:0000313" key="1">
    <source>
        <dbReference type="EMBL" id="OJA11397.1"/>
    </source>
</evidence>
<protein>
    <submittedName>
        <fullName evidence="1">Uncharacterized protein</fullName>
    </submittedName>
</protein>
<dbReference type="Proteomes" id="UP000183567">
    <property type="component" value="Unassembled WGS sequence"/>
</dbReference>
<comment type="caution">
    <text evidence="1">The sequence shown here is derived from an EMBL/GenBank/DDBJ whole genome shotgun (WGS) entry which is preliminary data.</text>
</comment>
<proteinExistence type="predicted"/>
<name>A0A1J8PR66_9AGAM</name>
<gene>
    <name evidence="1" type="ORF">AZE42_03961</name>
</gene>
<sequence>MSKDDASLSLKICRWSALCGGFDSLITEFSFVVQGGLPTDVVFGSDWCAYRREAADHHNVSLPLSELVVSDGDSNGSSVSVSSDVSQAGSSMDVDATQAGSFANMCTGDATKIREVLSLLVGGRSIFSLDLLCISSLKSWLQASGVG</sequence>
<reference evidence="1 2" key="1">
    <citation type="submission" date="2016-03" db="EMBL/GenBank/DDBJ databases">
        <title>Comparative genomics of the ectomycorrhizal sister species Rhizopogon vinicolor and Rhizopogon vesiculosus (Basidiomycota: Boletales) reveals a divergence of the mating type B locus.</title>
        <authorList>
            <person name="Mujic A.B."/>
            <person name="Kuo A."/>
            <person name="Tritt A."/>
            <person name="Lipzen A."/>
            <person name="Chen C."/>
            <person name="Johnson J."/>
            <person name="Sharma A."/>
            <person name="Barry K."/>
            <person name="Grigoriev I.V."/>
            <person name="Spatafora J.W."/>
        </authorList>
    </citation>
    <scope>NUCLEOTIDE SEQUENCE [LARGE SCALE GENOMIC DNA]</scope>
    <source>
        <strain evidence="1 2">AM-OR11-056</strain>
    </source>
</reference>
<dbReference type="EMBL" id="LVVM01005090">
    <property type="protein sequence ID" value="OJA11397.1"/>
    <property type="molecule type" value="Genomic_DNA"/>
</dbReference>
<evidence type="ECO:0000313" key="2">
    <source>
        <dbReference type="Proteomes" id="UP000183567"/>
    </source>
</evidence>
<organism evidence="1 2">
    <name type="scientific">Rhizopogon vesiculosus</name>
    <dbReference type="NCBI Taxonomy" id="180088"/>
    <lineage>
        <taxon>Eukaryota</taxon>
        <taxon>Fungi</taxon>
        <taxon>Dikarya</taxon>
        <taxon>Basidiomycota</taxon>
        <taxon>Agaricomycotina</taxon>
        <taxon>Agaricomycetes</taxon>
        <taxon>Agaricomycetidae</taxon>
        <taxon>Boletales</taxon>
        <taxon>Suillineae</taxon>
        <taxon>Rhizopogonaceae</taxon>
        <taxon>Rhizopogon</taxon>
    </lineage>
</organism>
<dbReference type="AlphaFoldDB" id="A0A1J8PR66"/>
<keyword evidence="2" id="KW-1185">Reference proteome</keyword>